<name>A0A2P8DQ19_9ACTN</name>
<organism evidence="2 3">
    <name type="scientific">Murinocardiopsis flavida</name>
    <dbReference type="NCBI Taxonomy" id="645275"/>
    <lineage>
        <taxon>Bacteria</taxon>
        <taxon>Bacillati</taxon>
        <taxon>Actinomycetota</taxon>
        <taxon>Actinomycetes</taxon>
        <taxon>Streptosporangiales</taxon>
        <taxon>Nocardiopsidaceae</taxon>
        <taxon>Murinocardiopsis</taxon>
    </lineage>
</organism>
<dbReference type="CDD" id="cd08556">
    <property type="entry name" value="GDPD"/>
    <property type="match status" value="1"/>
</dbReference>
<keyword evidence="3" id="KW-1185">Reference proteome</keyword>
<dbReference type="PROSITE" id="PS51704">
    <property type="entry name" value="GP_PDE"/>
    <property type="match status" value="1"/>
</dbReference>
<feature type="domain" description="GP-PDE" evidence="1">
    <location>
        <begin position="17"/>
        <end position="242"/>
    </location>
</feature>
<comment type="caution">
    <text evidence="2">The sequence shown here is derived from an EMBL/GenBank/DDBJ whole genome shotgun (WGS) entry which is preliminary data.</text>
</comment>
<dbReference type="Proteomes" id="UP000240542">
    <property type="component" value="Unassembled WGS sequence"/>
</dbReference>
<protein>
    <submittedName>
        <fullName evidence="2">Glycerophosphoryl diester phosphodiesterase</fullName>
    </submittedName>
</protein>
<evidence type="ECO:0000313" key="3">
    <source>
        <dbReference type="Proteomes" id="UP000240542"/>
    </source>
</evidence>
<evidence type="ECO:0000259" key="1">
    <source>
        <dbReference type="PROSITE" id="PS51704"/>
    </source>
</evidence>
<dbReference type="AlphaFoldDB" id="A0A2P8DQ19"/>
<evidence type="ECO:0000313" key="2">
    <source>
        <dbReference type="EMBL" id="PSK99310.1"/>
    </source>
</evidence>
<dbReference type="EMBL" id="PYGA01000003">
    <property type="protein sequence ID" value="PSK99310.1"/>
    <property type="molecule type" value="Genomic_DNA"/>
</dbReference>
<dbReference type="OrthoDB" id="5241788at2"/>
<gene>
    <name evidence="2" type="ORF">CLV63_10331</name>
</gene>
<dbReference type="RefSeq" id="WP_106581743.1">
    <property type="nucleotide sequence ID" value="NZ_PYGA01000003.1"/>
</dbReference>
<dbReference type="SUPFAM" id="SSF51695">
    <property type="entry name" value="PLC-like phosphodiesterases"/>
    <property type="match status" value="1"/>
</dbReference>
<dbReference type="Pfam" id="PF03009">
    <property type="entry name" value="GDPD"/>
    <property type="match status" value="1"/>
</dbReference>
<dbReference type="Gene3D" id="3.20.20.190">
    <property type="entry name" value="Phosphatidylinositol (PI) phosphodiesterase"/>
    <property type="match status" value="1"/>
</dbReference>
<dbReference type="PANTHER" id="PTHR46211:SF1">
    <property type="entry name" value="GLYCEROPHOSPHODIESTER PHOSPHODIESTERASE, CYTOPLASMIC"/>
    <property type="match status" value="1"/>
</dbReference>
<sequence>MSPTTNDTAAPRRATDLVITGHRGAMGVEPENTLRSFRRAVAEGCAEVELDLRLSADGHLVLLHDDRLTRTHGVDSSVSELTLDELRALDPDPETRIPTFAEVVEAIDIGIQAEIKDPRVCAQLTAMLDADPDLARRTRVTSFNDAALGEVIRLRPGTPIGLITDRVAAVADTLVERAREVTAATVMCDLATLLPEHMADFRAAGLAVTAWPVQDMAELRRAVDLGVDGITTDNPHLLDPAALAG</sequence>
<accession>A0A2P8DQ19</accession>
<dbReference type="PANTHER" id="PTHR46211">
    <property type="entry name" value="GLYCEROPHOSPHORYL DIESTER PHOSPHODIESTERASE"/>
    <property type="match status" value="1"/>
</dbReference>
<dbReference type="InterPro" id="IPR017946">
    <property type="entry name" value="PLC-like_Pdiesterase_TIM-brl"/>
</dbReference>
<reference evidence="2 3" key="1">
    <citation type="submission" date="2018-03" db="EMBL/GenBank/DDBJ databases">
        <title>Genomic Encyclopedia of Archaeal and Bacterial Type Strains, Phase II (KMG-II): from individual species to whole genera.</title>
        <authorList>
            <person name="Goeker M."/>
        </authorList>
    </citation>
    <scope>NUCLEOTIDE SEQUENCE [LARGE SCALE GENOMIC DNA]</scope>
    <source>
        <strain evidence="2 3">DSM 45312</strain>
    </source>
</reference>
<proteinExistence type="predicted"/>
<dbReference type="GO" id="GO:0008081">
    <property type="term" value="F:phosphoric diester hydrolase activity"/>
    <property type="evidence" value="ECO:0007669"/>
    <property type="project" value="InterPro"/>
</dbReference>
<dbReference type="InterPro" id="IPR030395">
    <property type="entry name" value="GP_PDE_dom"/>
</dbReference>
<dbReference type="GO" id="GO:0006629">
    <property type="term" value="P:lipid metabolic process"/>
    <property type="evidence" value="ECO:0007669"/>
    <property type="project" value="InterPro"/>
</dbReference>
<dbReference type="PROSITE" id="PS50007">
    <property type="entry name" value="PIPLC_X_DOMAIN"/>
    <property type="match status" value="1"/>
</dbReference>